<evidence type="ECO:0000313" key="5">
    <source>
        <dbReference type="Proteomes" id="UP000029578"/>
    </source>
</evidence>
<dbReference type="AlphaFoldDB" id="A0A096AVQ5"/>
<comment type="caution">
    <text evidence="4">The sequence shown here is derived from an EMBL/GenBank/DDBJ whole genome shotgun (WGS) entry which is preliminary data.</text>
</comment>
<evidence type="ECO:0000259" key="3">
    <source>
        <dbReference type="Pfam" id="PF13505"/>
    </source>
</evidence>
<accession>A0A096AVQ5</accession>
<evidence type="ECO:0000256" key="1">
    <source>
        <dbReference type="ARBA" id="ARBA00022729"/>
    </source>
</evidence>
<feature type="chain" id="PRO_5001925144" evidence="2">
    <location>
        <begin position="23"/>
        <end position="209"/>
    </location>
</feature>
<dbReference type="Pfam" id="PF13505">
    <property type="entry name" value="OMP_b-brl"/>
    <property type="match status" value="1"/>
</dbReference>
<name>A0A096AVQ5_9BACT</name>
<dbReference type="EMBL" id="JRNS01000228">
    <property type="protein sequence ID" value="KGF51183.1"/>
    <property type="molecule type" value="Genomic_DNA"/>
</dbReference>
<protein>
    <submittedName>
        <fullName evidence="4">Membrane protein</fullName>
    </submittedName>
</protein>
<reference evidence="4 5" key="1">
    <citation type="submission" date="2014-07" db="EMBL/GenBank/DDBJ databases">
        <authorList>
            <person name="McCorrison J."/>
            <person name="Sanka R."/>
            <person name="Torralba M."/>
            <person name="Gillis M."/>
            <person name="Haft D.H."/>
            <person name="Methe B."/>
            <person name="Sutton G."/>
            <person name="Nelson K.E."/>
        </authorList>
    </citation>
    <scope>NUCLEOTIDE SEQUENCE [LARGE SCALE GENOMIC DNA]</scope>
    <source>
        <strain evidence="4 5">DNF00666</strain>
    </source>
</reference>
<sequence length="209" mass="23005">MKKIISLGFLALSFLISVPAHADEPLKFGVKAGLNVSDFYFDSDVFNKSNQTGWFIGPTVKFTLPVVGLGMDASVLYDYRAAKLDYATMTQTVKQEQIAIPVNARYSIGLGSVASIFFFGGPQFAFNIGEKEYRWNMRSTYALKNSNFSVNLGFGVTAFKHLQVSANYNIACGKTGNATWKTATDAATSVFNKKGSRNNSWQLGLAYFF</sequence>
<dbReference type="InterPro" id="IPR027385">
    <property type="entry name" value="Beta-barrel_OMP"/>
</dbReference>
<feature type="domain" description="Outer membrane protein beta-barrel" evidence="3">
    <location>
        <begin position="10"/>
        <end position="209"/>
    </location>
</feature>
<feature type="signal peptide" evidence="2">
    <location>
        <begin position="1"/>
        <end position="22"/>
    </location>
</feature>
<organism evidence="4 5">
    <name type="scientific">Prevotella melaninogenica DNF00666</name>
    <dbReference type="NCBI Taxonomy" id="1401073"/>
    <lineage>
        <taxon>Bacteria</taxon>
        <taxon>Pseudomonadati</taxon>
        <taxon>Bacteroidota</taxon>
        <taxon>Bacteroidia</taxon>
        <taxon>Bacteroidales</taxon>
        <taxon>Prevotellaceae</taxon>
        <taxon>Prevotella</taxon>
    </lineage>
</organism>
<gene>
    <name evidence="4" type="ORF">HMPREF0661_03770</name>
</gene>
<evidence type="ECO:0000256" key="2">
    <source>
        <dbReference type="SAM" id="SignalP"/>
    </source>
</evidence>
<keyword evidence="1 2" id="KW-0732">Signal</keyword>
<evidence type="ECO:0000313" key="4">
    <source>
        <dbReference type="EMBL" id="KGF51183.1"/>
    </source>
</evidence>
<proteinExistence type="predicted"/>
<dbReference type="RefSeq" id="WP_036863217.1">
    <property type="nucleotide sequence ID" value="NZ_JRNS01000228.1"/>
</dbReference>
<dbReference type="Proteomes" id="UP000029578">
    <property type="component" value="Unassembled WGS sequence"/>
</dbReference>